<gene>
    <name evidence="1" type="ORF">RM609_29420</name>
</gene>
<accession>A0ABU2SXS2</accession>
<evidence type="ECO:0000313" key="1">
    <source>
        <dbReference type="EMBL" id="MDT0453169.1"/>
    </source>
</evidence>
<sequence>MLFPVHALAHRPLTAGAVAEFVGLPAAPHISDNFDAVDAEAQRRGWSWEDSLVCESFRTADQHVLCCDEVSPFGNPDARTFLVFGELYPVDPHDESMTNGTWLYGLMDRWQEQPGWSGRRPCTDQDCEAVLEQAAQIVTEHLGAPPERTILSSSAVATGPALTHRIWRTPTHALILGPAADNGPYGYLTHLQLSCTPLSCGPDLPSADDEDGLADWITEHIDW</sequence>
<organism evidence="1 2">
    <name type="scientific">Streptomyces hesseae</name>
    <dbReference type="NCBI Taxonomy" id="3075519"/>
    <lineage>
        <taxon>Bacteria</taxon>
        <taxon>Bacillati</taxon>
        <taxon>Actinomycetota</taxon>
        <taxon>Actinomycetes</taxon>
        <taxon>Kitasatosporales</taxon>
        <taxon>Streptomycetaceae</taxon>
        <taxon>Streptomyces</taxon>
    </lineage>
</organism>
<name>A0ABU2SXS2_9ACTN</name>
<dbReference type="EMBL" id="JAVRFI010000027">
    <property type="protein sequence ID" value="MDT0453169.1"/>
    <property type="molecule type" value="Genomic_DNA"/>
</dbReference>
<evidence type="ECO:0008006" key="3">
    <source>
        <dbReference type="Google" id="ProtNLM"/>
    </source>
</evidence>
<protein>
    <recommendedName>
        <fullName evidence="3">SMI1/KNR4 family protein</fullName>
    </recommendedName>
</protein>
<reference evidence="1" key="1">
    <citation type="submission" date="2024-05" db="EMBL/GenBank/DDBJ databases">
        <title>30 novel species of actinomycetes from the DSMZ collection.</title>
        <authorList>
            <person name="Nouioui I."/>
        </authorList>
    </citation>
    <scope>NUCLEOTIDE SEQUENCE</scope>
    <source>
        <strain evidence="1">DSM 40473</strain>
    </source>
</reference>
<dbReference type="RefSeq" id="WP_311614797.1">
    <property type="nucleotide sequence ID" value="NZ_JAVRFI010000027.1"/>
</dbReference>
<comment type="caution">
    <text evidence="1">The sequence shown here is derived from an EMBL/GenBank/DDBJ whole genome shotgun (WGS) entry which is preliminary data.</text>
</comment>
<dbReference type="Proteomes" id="UP001180531">
    <property type="component" value="Unassembled WGS sequence"/>
</dbReference>
<proteinExistence type="predicted"/>
<keyword evidence="2" id="KW-1185">Reference proteome</keyword>
<evidence type="ECO:0000313" key="2">
    <source>
        <dbReference type="Proteomes" id="UP001180531"/>
    </source>
</evidence>